<dbReference type="HOGENOM" id="CLU_090412_0_0_1"/>
<accession>D8Q883</accession>
<feature type="non-terminal residue" evidence="2">
    <location>
        <position position="269"/>
    </location>
</feature>
<feature type="compositionally biased region" description="Polar residues" evidence="1">
    <location>
        <begin position="54"/>
        <end position="66"/>
    </location>
</feature>
<keyword evidence="3" id="KW-1185">Reference proteome</keyword>
<name>D8Q883_SCHCM</name>
<reference evidence="2 3" key="1">
    <citation type="journal article" date="2010" name="Nat. Biotechnol.">
        <title>Genome sequence of the model mushroom Schizophyllum commune.</title>
        <authorList>
            <person name="Ohm R.A."/>
            <person name="de Jong J.F."/>
            <person name="Lugones L.G."/>
            <person name="Aerts A."/>
            <person name="Kothe E."/>
            <person name="Stajich J.E."/>
            <person name="de Vries R.P."/>
            <person name="Record E."/>
            <person name="Levasseur A."/>
            <person name="Baker S.E."/>
            <person name="Bartholomew K.A."/>
            <person name="Coutinho P.M."/>
            <person name="Erdmann S."/>
            <person name="Fowler T.J."/>
            <person name="Gathman A.C."/>
            <person name="Lombard V."/>
            <person name="Henrissat B."/>
            <person name="Knabe N."/>
            <person name="Kuees U."/>
            <person name="Lilly W.W."/>
            <person name="Lindquist E."/>
            <person name="Lucas S."/>
            <person name="Magnuson J.K."/>
            <person name="Piumi F."/>
            <person name="Raudaskoski M."/>
            <person name="Salamov A."/>
            <person name="Schmutz J."/>
            <person name="Schwarze F.W.M.R."/>
            <person name="vanKuyk P.A."/>
            <person name="Horton J.S."/>
            <person name="Grigoriev I.V."/>
            <person name="Woesten H.A.B."/>
        </authorList>
    </citation>
    <scope>NUCLEOTIDE SEQUENCE [LARGE SCALE GENOMIC DNA]</scope>
    <source>
        <strain evidence="3">H4-8 / FGSC 9210</strain>
    </source>
</reference>
<gene>
    <name evidence="2" type="ORF">SCHCODRAFT_110004</name>
</gene>
<proteinExistence type="predicted"/>
<feature type="region of interest" description="Disordered" evidence="1">
    <location>
        <begin position="248"/>
        <end position="269"/>
    </location>
</feature>
<feature type="compositionally biased region" description="Low complexity" evidence="1">
    <location>
        <begin position="32"/>
        <end position="43"/>
    </location>
</feature>
<dbReference type="Proteomes" id="UP000007431">
    <property type="component" value="Unassembled WGS sequence"/>
</dbReference>
<sequence>MNSQQYSPSYAHGAPEQPSYPCPSRHDHSLHPPSGSPASPIASRQRHPPVRPIGTQSIEPSHSLTPAQGRPYSAASYTTFSERSTHGHARERWQPADPSVLLHTPRAQDYRNSIATSTASTIIPPRRPAQVSSSLTLPPAQSPYGIYQEFTPPLNIALDPGQMRLAAPCANLDRNVICWVGRVLAPGIVHISADGRSTIARLARVKAGRAFNASFGGPAKMIPDEPSRPAAIPRHEVYHMVAAELVHEPNSGHKESQLRSRETSADVAD</sequence>
<dbReference type="AlphaFoldDB" id="D8Q883"/>
<feature type="region of interest" description="Disordered" evidence="1">
    <location>
        <begin position="1"/>
        <end position="72"/>
    </location>
</feature>
<dbReference type="InParanoid" id="D8Q883"/>
<dbReference type="VEuPathDB" id="FungiDB:SCHCODRAFT_01153787"/>
<evidence type="ECO:0000313" key="3">
    <source>
        <dbReference type="Proteomes" id="UP000007431"/>
    </source>
</evidence>
<evidence type="ECO:0000313" key="2">
    <source>
        <dbReference type="EMBL" id="EFI96149.1"/>
    </source>
</evidence>
<evidence type="ECO:0000256" key="1">
    <source>
        <dbReference type="SAM" id="MobiDB-lite"/>
    </source>
</evidence>
<organism evidence="3">
    <name type="scientific">Schizophyllum commune (strain H4-8 / FGSC 9210)</name>
    <name type="common">Split gill fungus</name>
    <dbReference type="NCBI Taxonomy" id="578458"/>
    <lineage>
        <taxon>Eukaryota</taxon>
        <taxon>Fungi</taxon>
        <taxon>Dikarya</taxon>
        <taxon>Basidiomycota</taxon>
        <taxon>Agaricomycotina</taxon>
        <taxon>Agaricomycetes</taxon>
        <taxon>Agaricomycetidae</taxon>
        <taxon>Agaricales</taxon>
        <taxon>Schizophyllaceae</taxon>
        <taxon>Schizophyllum</taxon>
    </lineage>
</organism>
<dbReference type="EMBL" id="GL377307">
    <property type="protein sequence ID" value="EFI96149.1"/>
    <property type="molecule type" value="Genomic_DNA"/>
</dbReference>
<protein>
    <submittedName>
        <fullName evidence="2">Uncharacterized protein</fullName>
    </submittedName>
</protein>
<dbReference type="KEGG" id="scm:SCHCO_02734962"/>
<dbReference type="GeneID" id="9586875"/>